<gene>
    <name evidence="13" type="primary">mfd</name>
    <name evidence="16" type="ORF">SAMN04488579_11626</name>
</gene>
<dbReference type="SUPFAM" id="SSF143517">
    <property type="entry name" value="TRCF domain-like"/>
    <property type="match status" value="1"/>
</dbReference>
<keyword evidence="17" id="KW-1185">Reference proteome</keyword>
<dbReference type="Proteomes" id="UP000199652">
    <property type="component" value="Unassembled WGS sequence"/>
</dbReference>
<dbReference type="SMART" id="SM00490">
    <property type="entry name" value="HELICc"/>
    <property type="match status" value="1"/>
</dbReference>
<dbReference type="Pfam" id="PF00270">
    <property type="entry name" value="DEAD"/>
    <property type="match status" value="1"/>
</dbReference>
<dbReference type="InterPro" id="IPR014001">
    <property type="entry name" value="Helicase_ATP-bd"/>
</dbReference>
<dbReference type="InterPro" id="IPR001650">
    <property type="entry name" value="Helicase_C-like"/>
</dbReference>
<evidence type="ECO:0000313" key="17">
    <source>
        <dbReference type="Proteomes" id="UP000199652"/>
    </source>
</evidence>
<dbReference type="SUPFAM" id="SSF141259">
    <property type="entry name" value="CarD-like"/>
    <property type="match status" value="1"/>
</dbReference>
<comment type="similarity">
    <text evidence="11 13">In the C-terminal section; belongs to the helicase family. RecG subfamily.</text>
</comment>
<reference evidence="17" key="1">
    <citation type="submission" date="2016-10" db="EMBL/GenBank/DDBJ databases">
        <authorList>
            <person name="Varghese N."/>
            <person name="Submissions S."/>
        </authorList>
    </citation>
    <scope>NUCLEOTIDE SEQUENCE [LARGE SCALE GENOMIC DNA]</scope>
    <source>
        <strain evidence="17">VPI 5359</strain>
    </source>
</reference>
<dbReference type="CDD" id="cd17991">
    <property type="entry name" value="DEXHc_TRCF"/>
    <property type="match status" value="1"/>
</dbReference>
<dbReference type="GO" id="GO:0016787">
    <property type="term" value="F:hydrolase activity"/>
    <property type="evidence" value="ECO:0007669"/>
    <property type="project" value="UniProtKB-KW"/>
</dbReference>
<dbReference type="InterPro" id="IPR003711">
    <property type="entry name" value="CarD-like/TRCF_RID"/>
</dbReference>
<keyword evidence="5 13" id="KW-0378">Hydrolase</keyword>
<evidence type="ECO:0000256" key="4">
    <source>
        <dbReference type="ARBA" id="ARBA00022763"/>
    </source>
</evidence>
<feature type="domain" description="Helicase C-terminal" evidence="15">
    <location>
        <begin position="798"/>
        <end position="947"/>
    </location>
</feature>
<dbReference type="FunFam" id="3.40.50.300:FF:000546">
    <property type="entry name" value="Transcription-repair-coupling factor"/>
    <property type="match status" value="1"/>
</dbReference>
<dbReference type="InterPro" id="IPR036101">
    <property type="entry name" value="CarD-like/TRCF_RID_sf"/>
</dbReference>
<dbReference type="NCBIfam" id="TIGR00580">
    <property type="entry name" value="mfd"/>
    <property type="match status" value="1"/>
</dbReference>
<dbReference type="GO" id="GO:0005737">
    <property type="term" value="C:cytoplasm"/>
    <property type="evidence" value="ECO:0007669"/>
    <property type="project" value="UniProtKB-SubCell"/>
</dbReference>
<dbReference type="Pfam" id="PF00271">
    <property type="entry name" value="Helicase_C"/>
    <property type="match status" value="1"/>
</dbReference>
<evidence type="ECO:0000256" key="5">
    <source>
        <dbReference type="ARBA" id="ARBA00022801"/>
    </source>
</evidence>
<dbReference type="Pfam" id="PF17757">
    <property type="entry name" value="UvrB_inter"/>
    <property type="match status" value="1"/>
</dbReference>
<dbReference type="GO" id="GO:0005524">
    <property type="term" value="F:ATP binding"/>
    <property type="evidence" value="ECO:0007669"/>
    <property type="project" value="UniProtKB-UniRule"/>
</dbReference>
<comment type="similarity">
    <text evidence="10 13">In the N-terminal section; belongs to the UvrB family.</text>
</comment>
<comment type="subcellular location">
    <subcellularLocation>
        <location evidence="1 13">Cytoplasm</location>
    </subcellularLocation>
</comment>
<dbReference type="GO" id="GO:0006355">
    <property type="term" value="P:regulation of DNA-templated transcription"/>
    <property type="evidence" value="ECO:0007669"/>
    <property type="project" value="UniProtKB-UniRule"/>
</dbReference>
<organism evidence="16 17">
    <name type="scientific">Eubacterium barkeri</name>
    <name type="common">Clostridium barkeri</name>
    <dbReference type="NCBI Taxonomy" id="1528"/>
    <lineage>
        <taxon>Bacteria</taxon>
        <taxon>Bacillati</taxon>
        <taxon>Bacillota</taxon>
        <taxon>Clostridia</taxon>
        <taxon>Eubacteriales</taxon>
        <taxon>Eubacteriaceae</taxon>
        <taxon>Eubacterium</taxon>
    </lineage>
</organism>
<dbReference type="Gene3D" id="3.40.50.300">
    <property type="entry name" value="P-loop containing nucleotide triphosphate hydrolases"/>
    <property type="match status" value="2"/>
</dbReference>
<dbReference type="InterPro" id="IPR005118">
    <property type="entry name" value="TRCF_C"/>
</dbReference>
<feature type="domain" description="Helicase ATP-binding" evidence="14">
    <location>
        <begin position="612"/>
        <end position="773"/>
    </location>
</feature>
<evidence type="ECO:0000259" key="14">
    <source>
        <dbReference type="PROSITE" id="PS51192"/>
    </source>
</evidence>
<dbReference type="SMART" id="SM00487">
    <property type="entry name" value="DEXDc"/>
    <property type="match status" value="1"/>
</dbReference>
<protein>
    <recommendedName>
        <fullName evidence="12 13">Transcription-repair-coupling factor</fullName>
        <shortName evidence="13">TRCF</shortName>
        <ecNumber evidence="13">3.6.4.-</ecNumber>
    </recommendedName>
</protein>
<dbReference type="Gene3D" id="3.30.2060.10">
    <property type="entry name" value="Penicillin-binding protein 1b domain"/>
    <property type="match status" value="1"/>
</dbReference>
<evidence type="ECO:0000256" key="1">
    <source>
        <dbReference type="ARBA" id="ARBA00004496"/>
    </source>
</evidence>
<dbReference type="InterPro" id="IPR041471">
    <property type="entry name" value="UvrB_inter"/>
</dbReference>
<name>A0A1H3H2D2_EUBBA</name>
<dbReference type="Pfam" id="PF02559">
    <property type="entry name" value="CarD_TRCF_RID"/>
    <property type="match status" value="1"/>
</dbReference>
<keyword evidence="6" id="KW-0347">Helicase</keyword>
<dbReference type="SMART" id="SM01058">
    <property type="entry name" value="CarD_TRCF"/>
    <property type="match status" value="1"/>
</dbReference>
<evidence type="ECO:0000256" key="8">
    <source>
        <dbReference type="ARBA" id="ARBA00023125"/>
    </source>
</evidence>
<evidence type="ECO:0000256" key="6">
    <source>
        <dbReference type="ARBA" id="ARBA00022806"/>
    </source>
</evidence>
<dbReference type="InterPro" id="IPR047112">
    <property type="entry name" value="RecG/Mfd"/>
</dbReference>
<keyword evidence="3 13" id="KW-0547">Nucleotide-binding</keyword>
<dbReference type="Gene3D" id="3.90.1150.50">
    <property type="entry name" value="Transcription-repair-coupling factor, D7 domain"/>
    <property type="match status" value="1"/>
</dbReference>
<dbReference type="GO" id="GO:0000716">
    <property type="term" value="P:transcription-coupled nucleotide-excision repair, DNA damage recognition"/>
    <property type="evidence" value="ECO:0007669"/>
    <property type="project" value="UniProtKB-UniRule"/>
</dbReference>
<dbReference type="GO" id="GO:0003678">
    <property type="term" value="F:DNA helicase activity"/>
    <property type="evidence" value="ECO:0007669"/>
    <property type="project" value="TreeGrafter"/>
</dbReference>
<dbReference type="SMART" id="SM00982">
    <property type="entry name" value="TRCF"/>
    <property type="match status" value="1"/>
</dbReference>
<dbReference type="PROSITE" id="PS51192">
    <property type="entry name" value="HELICASE_ATP_BIND_1"/>
    <property type="match status" value="1"/>
</dbReference>
<dbReference type="SUPFAM" id="SSF52540">
    <property type="entry name" value="P-loop containing nucleoside triphosphate hydrolases"/>
    <property type="match status" value="4"/>
</dbReference>
<dbReference type="AlphaFoldDB" id="A0A1H3H2D2"/>
<dbReference type="PANTHER" id="PTHR47964">
    <property type="entry name" value="ATP-DEPENDENT DNA HELICASE HOMOLOG RECG, CHLOROPLASTIC"/>
    <property type="match status" value="1"/>
</dbReference>
<evidence type="ECO:0000256" key="7">
    <source>
        <dbReference type="ARBA" id="ARBA00022840"/>
    </source>
</evidence>
<dbReference type="PROSITE" id="PS51194">
    <property type="entry name" value="HELICASE_CTER"/>
    <property type="match status" value="1"/>
</dbReference>
<keyword evidence="2 13" id="KW-0963">Cytoplasm</keyword>
<evidence type="ECO:0000256" key="2">
    <source>
        <dbReference type="ARBA" id="ARBA00022490"/>
    </source>
</evidence>
<evidence type="ECO:0000256" key="3">
    <source>
        <dbReference type="ARBA" id="ARBA00022741"/>
    </source>
</evidence>
<dbReference type="Gene3D" id="3.40.50.11180">
    <property type="match status" value="1"/>
</dbReference>
<accession>A0A1H3H2D2</accession>
<keyword evidence="7 13" id="KW-0067">ATP-binding</keyword>
<dbReference type="Gene3D" id="2.40.10.170">
    <property type="match status" value="1"/>
</dbReference>
<comment type="function">
    <text evidence="13">Couples transcription and DNA repair by recognizing RNA polymerase (RNAP) stalled at DNA lesions. Mediates ATP-dependent release of RNAP and its truncated transcript from the DNA, and recruitment of nucleotide excision repair machinery to the damaged site.</text>
</comment>
<dbReference type="STRING" id="1528.SAMN04488579_11626"/>
<proteinExistence type="inferred from homology"/>
<evidence type="ECO:0000256" key="13">
    <source>
        <dbReference type="HAMAP-Rule" id="MF_00969"/>
    </source>
</evidence>
<keyword evidence="4 13" id="KW-0227">DNA damage</keyword>
<dbReference type="HAMAP" id="MF_00969">
    <property type="entry name" value="TRCF"/>
    <property type="match status" value="1"/>
</dbReference>
<dbReference type="RefSeq" id="WP_242873562.1">
    <property type="nucleotide sequence ID" value="NZ_FNOU01000016.1"/>
</dbReference>
<dbReference type="EC" id="3.6.4.-" evidence="13"/>
<evidence type="ECO:0000256" key="11">
    <source>
        <dbReference type="ARBA" id="ARBA00061399"/>
    </source>
</evidence>
<dbReference type="GO" id="GO:0003684">
    <property type="term" value="F:damaged DNA binding"/>
    <property type="evidence" value="ECO:0007669"/>
    <property type="project" value="InterPro"/>
</dbReference>
<sequence>MKHEYEKMIKAAPIQDAMTALEQEGIINLSNVKTGLKGFLALAMWQSGSGNLLVVTATEREAARQEQVLHQFLGEVVVGYPVEPVHTYFSDAHSQEITQSQMTTIARLLSGKRSLVVTSADALLREMLPAATQAARFLTIRPGDTVDPMDLVGRLVDRGYVREDAVEARGQFALRGGIVDIYPITATAPCRIDFFDDEVESIRSFDPETQRSEGNLEMAVIAPARRTTLSPEEREAAWKALAKVHGQDAGRTYLLADMKADLSSFDETLLAFMPERVTLLDYLGEGAILWDEPERAQETCDIFLGRAWADLEGLIEANEILPEEKNTFLTLDAFMAKAAGRPQLRASLFMDGTADGKVMDIGSRDLESFAGRIDVFVDYLSRRISQGFTLGICCKSEQTKKNVKAFLVEQGFEGELTGDNPGITLLTGELVEGFELPAAGLAFINESELFKERRRAKRRHRLKGRKIDSFAQLKVGDYVVHDIHGIGIYRGVEQMTIDGLTKDLMVIEYQGDARFYLSIEQMDAVQAYIGTGGDRVPKLNKLGHPEWARAKSRARKAVEDMAEELIALYAKRRSIKGYAYSPDTTWQQEFEDAFPYEETDDQLRSAEEIKGDMEKAIPMDRLLCGDVGYGKTEVALRAAFKAIMEGKQVAILVPTTILAQQHYNTIKKRFSHYPVAVDIISRFRTLKQQKATLLDVSEGKVDLIVGTHRLLSKDIKFKDLGLLIVDEEQRFGVRAKEKLKTLRENVDVLTLSATPIPRTLHMSMTGVRDMSVIEEPPQGRRPVQTYVMRYNPVILGDAMERELARGGQVYFVHNRVHDIMDVAGKVQQMVPDARIIVAHGQMSGPELEDVMLAFENKEYDILVTTTIVESGMDVSNANTMIVDNGDTFGLSQLYQLRGRVGRSDVQAYCYVTHHKQVLSEIAQKRLKAIKDFTAFGSGFKVAMRDLEIRGAGNLLGAEQSGHLFNIGYEMYCRILEETMESRLEGKESAKLENPLKINLDVDGYVPESYIDSEELKYEVYKKLSYIRSEKEYADLTEELIDRFGPVPQGVQNLMHIAIIKHLAKRLGMEEIRQRGTVIRFYFDAEREVPIPNPERIPLLFSRYGVKFKALPNKDNVWSITLRREAGPEQLQEIINFLKEL</sequence>
<evidence type="ECO:0000259" key="15">
    <source>
        <dbReference type="PROSITE" id="PS51194"/>
    </source>
</evidence>
<dbReference type="Pfam" id="PF03461">
    <property type="entry name" value="TRCF"/>
    <property type="match status" value="1"/>
</dbReference>
<dbReference type="InterPro" id="IPR037235">
    <property type="entry name" value="TRCF-like_C_D7"/>
</dbReference>
<dbReference type="InterPro" id="IPR011545">
    <property type="entry name" value="DEAD/DEAH_box_helicase_dom"/>
</dbReference>
<evidence type="ECO:0000313" key="16">
    <source>
        <dbReference type="EMBL" id="SDY09686.1"/>
    </source>
</evidence>
<keyword evidence="9 13" id="KW-0234">DNA repair</keyword>
<evidence type="ECO:0000256" key="12">
    <source>
        <dbReference type="ARBA" id="ARBA00070128"/>
    </source>
</evidence>
<evidence type="ECO:0000256" key="10">
    <source>
        <dbReference type="ARBA" id="ARBA00061104"/>
    </source>
</evidence>
<dbReference type="EMBL" id="FNOU01000016">
    <property type="protein sequence ID" value="SDY09686.1"/>
    <property type="molecule type" value="Genomic_DNA"/>
</dbReference>
<evidence type="ECO:0000256" key="9">
    <source>
        <dbReference type="ARBA" id="ARBA00023204"/>
    </source>
</evidence>
<dbReference type="InterPro" id="IPR027417">
    <property type="entry name" value="P-loop_NTPase"/>
</dbReference>
<dbReference type="PANTHER" id="PTHR47964:SF1">
    <property type="entry name" value="ATP-DEPENDENT DNA HELICASE HOMOLOG RECG, CHLOROPLASTIC"/>
    <property type="match status" value="1"/>
</dbReference>
<dbReference type="InterPro" id="IPR004576">
    <property type="entry name" value="Mfd"/>
</dbReference>
<keyword evidence="8 13" id="KW-0238">DNA-binding</keyword>